<gene>
    <name evidence="1" type="ORF">MAR_034458</name>
</gene>
<organism evidence="1 2">
    <name type="scientific">Mya arenaria</name>
    <name type="common">Soft-shell clam</name>
    <dbReference type="NCBI Taxonomy" id="6604"/>
    <lineage>
        <taxon>Eukaryota</taxon>
        <taxon>Metazoa</taxon>
        <taxon>Spiralia</taxon>
        <taxon>Lophotrochozoa</taxon>
        <taxon>Mollusca</taxon>
        <taxon>Bivalvia</taxon>
        <taxon>Autobranchia</taxon>
        <taxon>Heteroconchia</taxon>
        <taxon>Euheterodonta</taxon>
        <taxon>Imparidentia</taxon>
        <taxon>Neoheterodontei</taxon>
        <taxon>Myida</taxon>
        <taxon>Myoidea</taxon>
        <taxon>Myidae</taxon>
        <taxon>Mya</taxon>
    </lineage>
</organism>
<reference evidence="1" key="1">
    <citation type="submission" date="2022-11" db="EMBL/GenBank/DDBJ databases">
        <title>Centuries of genome instability and evolution in soft-shell clam transmissible cancer (bioRxiv).</title>
        <authorList>
            <person name="Hart S.F.M."/>
            <person name="Yonemitsu M.A."/>
            <person name="Giersch R.M."/>
            <person name="Beal B.F."/>
            <person name="Arriagada G."/>
            <person name="Davis B.W."/>
            <person name="Ostrander E.A."/>
            <person name="Goff S.P."/>
            <person name="Metzger M.J."/>
        </authorList>
    </citation>
    <scope>NUCLEOTIDE SEQUENCE</scope>
    <source>
        <strain evidence="1">MELC-2E11</strain>
        <tissue evidence="1">Siphon/mantle</tissue>
    </source>
</reference>
<protein>
    <submittedName>
        <fullName evidence="1">Uncharacterized protein</fullName>
    </submittedName>
</protein>
<evidence type="ECO:0000313" key="2">
    <source>
        <dbReference type="Proteomes" id="UP001164746"/>
    </source>
</evidence>
<sequence length="227" mass="26277">QLYIQSLGSVMQYMDHLGSLNVFPLTIITELTNWEQSYTWYNAPGENSRVVIRQTRSATSSVYLDNTAYLKAQYPMTVRADLVMYRRALKRAYPLFATALKEQSAAEAILLYRASYALDYCEKICDLYTEHYNGFHAIGQKWIDAVRKCLQVALVPLLRPYNHPSCDEIKDAAFRIHSECYVSPYPGAPSFRDIGWSNYLKVYMTIKPAFSRDFWATVRIRNVARLH</sequence>
<name>A0ABY7GJW2_MYAAR</name>
<dbReference type="EMBL" id="CP111028">
    <property type="protein sequence ID" value="WAR31916.1"/>
    <property type="molecule type" value="Genomic_DNA"/>
</dbReference>
<dbReference type="Proteomes" id="UP001164746">
    <property type="component" value="Chromosome 17"/>
</dbReference>
<accession>A0ABY7GJW2</accession>
<proteinExistence type="predicted"/>
<feature type="non-terminal residue" evidence="1">
    <location>
        <position position="227"/>
    </location>
</feature>
<evidence type="ECO:0000313" key="1">
    <source>
        <dbReference type="EMBL" id="WAR31916.1"/>
    </source>
</evidence>
<keyword evidence="2" id="KW-1185">Reference proteome</keyword>